<dbReference type="EMBL" id="JAHXZN010000002">
    <property type="protein sequence ID" value="MBW6531142.1"/>
    <property type="molecule type" value="Genomic_DNA"/>
</dbReference>
<feature type="signal peptide" evidence="1">
    <location>
        <begin position="1"/>
        <end position="19"/>
    </location>
</feature>
<evidence type="ECO:0008006" key="4">
    <source>
        <dbReference type="Google" id="ProtNLM"/>
    </source>
</evidence>
<feature type="chain" id="PRO_5045211919" description="Secreted protein" evidence="1">
    <location>
        <begin position="20"/>
        <end position="130"/>
    </location>
</feature>
<dbReference type="RefSeq" id="WP_219748522.1">
    <property type="nucleotide sequence ID" value="NZ_JAHXZN010000002.1"/>
</dbReference>
<proteinExistence type="predicted"/>
<comment type="caution">
    <text evidence="2">The sequence shown here is derived from an EMBL/GenBank/DDBJ whole genome shotgun (WGS) entry which is preliminary data.</text>
</comment>
<dbReference type="Proteomes" id="UP000759103">
    <property type="component" value="Unassembled WGS sequence"/>
</dbReference>
<organism evidence="2 3">
    <name type="scientific">Sphingomonas citri</name>
    <dbReference type="NCBI Taxonomy" id="2862499"/>
    <lineage>
        <taxon>Bacteria</taxon>
        <taxon>Pseudomonadati</taxon>
        <taxon>Pseudomonadota</taxon>
        <taxon>Alphaproteobacteria</taxon>
        <taxon>Sphingomonadales</taxon>
        <taxon>Sphingomonadaceae</taxon>
        <taxon>Sphingomonas</taxon>
    </lineage>
</organism>
<protein>
    <recommendedName>
        <fullName evidence="4">Secreted protein</fullName>
    </recommendedName>
</protein>
<name>A0ABS7BNF7_9SPHN</name>
<keyword evidence="3" id="KW-1185">Reference proteome</keyword>
<reference evidence="2 3" key="1">
    <citation type="submission" date="2021-07" db="EMBL/GenBank/DDBJ databases">
        <title>Sphingomonas sp.</title>
        <authorList>
            <person name="Feng G."/>
            <person name="Li J."/>
            <person name="Pan M."/>
        </authorList>
    </citation>
    <scope>NUCLEOTIDE SEQUENCE [LARGE SCALE GENOMIC DNA]</scope>
    <source>
        <strain evidence="2 3">RRHST34</strain>
    </source>
</reference>
<evidence type="ECO:0000313" key="2">
    <source>
        <dbReference type="EMBL" id="MBW6531142.1"/>
    </source>
</evidence>
<evidence type="ECO:0000313" key="3">
    <source>
        <dbReference type="Proteomes" id="UP000759103"/>
    </source>
</evidence>
<evidence type="ECO:0000256" key="1">
    <source>
        <dbReference type="SAM" id="SignalP"/>
    </source>
</evidence>
<sequence length="130" mass="14009">MRFLPTFAAAALLSAGAIAAAPRDRAPDADYQKLVAGKTAGKPQECIDTRFTRPDLSAYGTKLVYRVSNKLVYVSETGGGCERVRRGDTLVTRQYQTRLCRGDIAQTVDLPARIPTGSCALGAFVPYRAP</sequence>
<keyword evidence="1" id="KW-0732">Signal</keyword>
<accession>A0ABS7BNF7</accession>
<gene>
    <name evidence="2" type="ORF">KZ820_10380</name>
</gene>